<reference evidence="1 2" key="1">
    <citation type="submission" date="2023-05" db="EMBL/GenBank/DDBJ databases">
        <title>Flavobacterium sedimenti sp. nov., isolated from the sediment.</title>
        <authorList>
            <person name="Wu N."/>
        </authorList>
    </citation>
    <scope>NUCLEOTIDE SEQUENCE [LARGE SCALE GENOMIC DNA]</scope>
    <source>
        <strain evidence="1 2">YZ-48</strain>
    </source>
</reference>
<dbReference type="RefSeq" id="WP_283238022.1">
    <property type="nucleotide sequence ID" value="NZ_JASGBP010000001.1"/>
</dbReference>
<evidence type="ECO:0000313" key="1">
    <source>
        <dbReference type="EMBL" id="MDI9256343.1"/>
    </source>
</evidence>
<organism evidence="1 2">
    <name type="scientific">Flavobacterium sedimenticola</name>
    <dbReference type="NCBI Taxonomy" id="3043286"/>
    <lineage>
        <taxon>Bacteria</taxon>
        <taxon>Pseudomonadati</taxon>
        <taxon>Bacteroidota</taxon>
        <taxon>Flavobacteriia</taxon>
        <taxon>Flavobacteriales</taxon>
        <taxon>Flavobacteriaceae</taxon>
        <taxon>Flavobacterium</taxon>
    </lineage>
</organism>
<accession>A0ABT6XMN5</accession>
<keyword evidence="2" id="KW-1185">Reference proteome</keyword>
<proteinExistence type="predicted"/>
<name>A0ABT6XMN5_9FLAO</name>
<dbReference type="Proteomes" id="UP001230035">
    <property type="component" value="Unassembled WGS sequence"/>
</dbReference>
<sequence length="95" mass="11192">MKKSGIELISDERQKQIEKHGFTGEHHANHPEWYDNRQLIQAAETLLMPEIRSCFIPVNWDVEWFERLCKKSYKERLIIAGALIAAEIDRLESLK</sequence>
<dbReference type="EMBL" id="JASGBP010000001">
    <property type="protein sequence ID" value="MDI9256343.1"/>
    <property type="molecule type" value="Genomic_DNA"/>
</dbReference>
<gene>
    <name evidence="1" type="ORF">QHT84_02825</name>
</gene>
<comment type="caution">
    <text evidence="1">The sequence shown here is derived from an EMBL/GenBank/DDBJ whole genome shotgun (WGS) entry which is preliminary data.</text>
</comment>
<protein>
    <submittedName>
        <fullName evidence="1">Uncharacterized protein</fullName>
    </submittedName>
</protein>
<evidence type="ECO:0000313" key="2">
    <source>
        <dbReference type="Proteomes" id="UP001230035"/>
    </source>
</evidence>